<dbReference type="Proteomes" id="UP001557485">
    <property type="component" value="Unassembled WGS sequence"/>
</dbReference>
<evidence type="ECO:0000256" key="5">
    <source>
        <dbReference type="ARBA" id="ARBA00023163"/>
    </source>
</evidence>
<reference evidence="8 9" key="1">
    <citation type="journal article" date="2011" name="Int. J. Syst. Evol. Microbiol.">
        <title>Zhongshania antarctica gen. nov., sp. nov. and Zhongshania guokunii sp. nov., gammaproteobacteria respectively isolated from coastal attached (fast) ice and surface seawater of the Antarctic.</title>
        <authorList>
            <person name="Li H.J."/>
            <person name="Zhang X.Y."/>
            <person name="Chen C.X."/>
            <person name="Zhang Y.J."/>
            <person name="Gao Z.M."/>
            <person name="Yu Y."/>
            <person name="Chen X.L."/>
            <person name="Chen B."/>
            <person name="Zhang Y.Z."/>
        </authorList>
    </citation>
    <scope>NUCLEOTIDE SEQUENCE [LARGE SCALE GENOMIC DNA]</scope>
    <source>
        <strain evidence="8 9">ZS6-22T</strain>
    </source>
</reference>
<evidence type="ECO:0000259" key="6">
    <source>
        <dbReference type="Pfam" id="PF04542"/>
    </source>
</evidence>
<feature type="domain" description="RNA polymerase sigma-70 region 2" evidence="6">
    <location>
        <begin position="24"/>
        <end position="91"/>
    </location>
</feature>
<evidence type="ECO:0000259" key="7">
    <source>
        <dbReference type="Pfam" id="PF08281"/>
    </source>
</evidence>
<comment type="caution">
    <text evidence="8">The sequence shown here is derived from an EMBL/GenBank/DDBJ whole genome shotgun (WGS) entry which is preliminary data.</text>
</comment>
<evidence type="ECO:0000256" key="3">
    <source>
        <dbReference type="ARBA" id="ARBA00023082"/>
    </source>
</evidence>
<gene>
    <name evidence="8" type="ORF">AB4876_07945</name>
</gene>
<sequence length="179" mass="20133">MTNCEDDLLVSRAGKGEHAAFEVLVNRHLDAVLGFAERMIGTRADAEDIAQDTFAKAWQQARRWKPGQAQYRTWLFQLAMNLIRDRWRKQRPSEPLDDTIADTQATPDSQLQSAAQAARVNAALQQLPERQRAAIILNHYHGLGNIETALAMDASVESVESLLGRARRSLRQSLNSERV</sequence>
<dbReference type="CDD" id="cd06171">
    <property type="entry name" value="Sigma70_r4"/>
    <property type="match status" value="1"/>
</dbReference>
<evidence type="ECO:0000313" key="8">
    <source>
        <dbReference type="EMBL" id="MEX1668840.1"/>
    </source>
</evidence>
<dbReference type="Gene3D" id="1.10.1740.10">
    <property type="match status" value="1"/>
</dbReference>
<dbReference type="SUPFAM" id="SSF88946">
    <property type="entry name" value="Sigma2 domain of RNA polymerase sigma factors"/>
    <property type="match status" value="1"/>
</dbReference>
<dbReference type="InterPro" id="IPR007627">
    <property type="entry name" value="RNA_pol_sigma70_r2"/>
</dbReference>
<dbReference type="InterPro" id="IPR036388">
    <property type="entry name" value="WH-like_DNA-bd_sf"/>
</dbReference>
<dbReference type="Gene3D" id="1.10.10.10">
    <property type="entry name" value="Winged helix-like DNA-binding domain superfamily/Winged helix DNA-binding domain"/>
    <property type="match status" value="1"/>
</dbReference>
<organism evidence="8 9">
    <name type="scientific">Zhongshania guokunii</name>
    <dbReference type="NCBI Taxonomy" id="641783"/>
    <lineage>
        <taxon>Bacteria</taxon>
        <taxon>Pseudomonadati</taxon>
        <taxon>Pseudomonadota</taxon>
        <taxon>Gammaproteobacteria</taxon>
        <taxon>Cellvibrionales</taxon>
        <taxon>Spongiibacteraceae</taxon>
        <taxon>Zhongshania</taxon>
    </lineage>
</organism>
<dbReference type="EMBL" id="JBFRYA010000005">
    <property type="protein sequence ID" value="MEX1668840.1"/>
    <property type="molecule type" value="Genomic_DNA"/>
</dbReference>
<keyword evidence="4" id="KW-0238">DNA-binding</keyword>
<feature type="domain" description="RNA polymerase sigma factor 70 region 4 type 2" evidence="7">
    <location>
        <begin position="120"/>
        <end position="170"/>
    </location>
</feature>
<accession>A0ABV3U5Q5</accession>
<dbReference type="InterPro" id="IPR013249">
    <property type="entry name" value="RNA_pol_sigma70_r4_t2"/>
</dbReference>
<name>A0ABV3U5Q5_9GAMM</name>
<dbReference type="InterPro" id="IPR014284">
    <property type="entry name" value="RNA_pol_sigma-70_dom"/>
</dbReference>
<evidence type="ECO:0000256" key="2">
    <source>
        <dbReference type="ARBA" id="ARBA00023015"/>
    </source>
</evidence>
<keyword evidence="3" id="KW-0731">Sigma factor</keyword>
<dbReference type="Pfam" id="PF04542">
    <property type="entry name" value="Sigma70_r2"/>
    <property type="match status" value="1"/>
</dbReference>
<dbReference type="InterPro" id="IPR013325">
    <property type="entry name" value="RNA_pol_sigma_r2"/>
</dbReference>
<evidence type="ECO:0000256" key="4">
    <source>
        <dbReference type="ARBA" id="ARBA00023125"/>
    </source>
</evidence>
<evidence type="ECO:0000256" key="1">
    <source>
        <dbReference type="ARBA" id="ARBA00010641"/>
    </source>
</evidence>
<dbReference type="InterPro" id="IPR013324">
    <property type="entry name" value="RNA_pol_sigma_r3/r4-like"/>
</dbReference>
<dbReference type="RefSeq" id="WP_301028330.1">
    <property type="nucleotide sequence ID" value="NZ_JBFRYA010000005.1"/>
</dbReference>
<comment type="similarity">
    <text evidence="1">Belongs to the sigma-70 factor family. ECF subfamily.</text>
</comment>
<keyword evidence="5" id="KW-0804">Transcription</keyword>
<keyword evidence="2" id="KW-0805">Transcription regulation</keyword>
<dbReference type="InterPro" id="IPR039425">
    <property type="entry name" value="RNA_pol_sigma-70-like"/>
</dbReference>
<dbReference type="PANTHER" id="PTHR43133">
    <property type="entry name" value="RNA POLYMERASE ECF-TYPE SIGMA FACTO"/>
    <property type="match status" value="1"/>
</dbReference>
<dbReference type="NCBIfam" id="TIGR02937">
    <property type="entry name" value="sigma70-ECF"/>
    <property type="match status" value="1"/>
</dbReference>
<proteinExistence type="inferred from homology"/>
<keyword evidence="9" id="KW-1185">Reference proteome</keyword>
<evidence type="ECO:0000313" key="9">
    <source>
        <dbReference type="Proteomes" id="UP001557485"/>
    </source>
</evidence>
<dbReference type="SUPFAM" id="SSF88659">
    <property type="entry name" value="Sigma3 and sigma4 domains of RNA polymerase sigma factors"/>
    <property type="match status" value="1"/>
</dbReference>
<dbReference type="PANTHER" id="PTHR43133:SF8">
    <property type="entry name" value="RNA POLYMERASE SIGMA FACTOR HI_1459-RELATED"/>
    <property type="match status" value="1"/>
</dbReference>
<protein>
    <submittedName>
        <fullName evidence="8">Sigma-70 family RNA polymerase sigma factor</fullName>
    </submittedName>
</protein>
<dbReference type="Pfam" id="PF08281">
    <property type="entry name" value="Sigma70_r4_2"/>
    <property type="match status" value="1"/>
</dbReference>